<dbReference type="Pfam" id="PF00132">
    <property type="entry name" value="Hexapep"/>
    <property type="match status" value="1"/>
</dbReference>
<reference evidence="3 4" key="1">
    <citation type="submission" date="2019-09" db="EMBL/GenBank/DDBJ databases">
        <title>Polymorphobacter sp. isolated from a lake in China.</title>
        <authorList>
            <person name="Liu Z."/>
        </authorList>
    </citation>
    <scope>NUCLEOTIDE SEQUENCE [LARGE SCALE GENOMIC DNA]</scope>
    <source>
        <strain evidence="3 4">D40P</strain>
    </source>
</reference>
<dbReference type="GO" id="GO:0005829">
    <property type="term" value="C:cytosol"/>
    <property type="evidence" value="ECO:0007669"/>
    <property type="project" value="TreeGrafter"/>
</dbReference>
<dbReference type="InterPro" id="IPR001451">
    <property type="entry name" value="Hexapep"/>
</dbReference>
<evidence type="ECO:0000313" key="4">
    <source>
        <dbReference type="Proteomes" id="UP000481327"/>
    </source>
</evidence>
<evidence type="ECO:0000256" key="1">
    <source>
        <dbReference type="ARBA" id="ARBA00007274"/>
    </source>
</evidence>
<dbReference type="AlphaFoldDB" id="A0A7C9KK92"/>
<dbReference type="GO" id="GO:0008374">
    <property type="term" value="F:O-acyltransferase activity"/>
    <property type="evidence" value="ECO:0007669"/>
    <property type="project" value="TreeGrafter"/>
</dbReference>
<comment type="similarity">
    <text evidence="1">Belongs to the transferase hexapeptide repeat family.</text>
</comment>
<keyword evidence="3" id="KW-0012">Acyltransferase</keyword>
<dbReference type="PANTHER" id="PTHR23416">
    <property type="entry name" value="SIALIC ACID SYNTHASE-RELATED"/>
    <property type="match status" value="1"/>
</dbReference>
<dbReference type="PANTHER" id="PTHR23416:SF23">
    <property type="entry name" value="ACETYLTRANSFERASE C18B11.09C-RELATED"/>
    <property type="match status" value="1"/>
</dbReference>
<sequence>MLRTWYVSVLGMTIGVDCRISRSAKLDRTNPRGVHIGDHTLISFDAAILTHDFVGGRHVDTFVGSNCFIGARSLIMPGVRIGNHCIIGSGSVVTSDIPDNCVAVGNPARILHRNIVTGRWGIRNPKFLVKEGIIAAPAADGFSAG</sequence>
<dbReference type="InterPro" id="IPR051159">
    <property type="entry name" value="Hexapeptide_acetyltransf"/>
</dbReference>
<protein>
    <submittedName>
        <fullName evidence="3">Acyltransferase</fullName>
    </submittedName>
</protein>
<evidence type="ECO:0000313" key="3">
    <source>
        <dbReference type="EMBL" id="MQT18501.1"/>
    </source>
</evidence>
<organism evidence="3 4">
    <name type="scientific">Sandarakinorhabdus fusca</name>
    <dbReference type="NCBI Taxonomy" id="1439888"/>
    <lineage>
        <taxon>Bacteria</taxon>
        <taxon>Pseudomonadati</taxon>
        <taxon>Pseudomonadota</taxon>
        <taxon>Alphaproteobacteria</taxon>
        <taxon>Sphingomonadales</taxon>
        <taxon>Sphingosinicellaceae</taxon>
        <taxon>Sandarakinorhabdus</taxon>
    </lineage>
</organism>
<dbReference type="InterPro" id="IPR011004">
    <property type="entry name" value="Trimer_LpxA-like_sf"/>
</dbReference>
<name>A0A7C9KK92_9SPHN</name>
<dbReference type="CDD" id="cd04647">
    <property type="entry name" value="LbH_MAT_like"/>
    <property type="match status" value="1"/>
</dbReference>
<keyword evidence="2 3" id="KW-0808">Transferase</keyword>
<dbReference type="Gene3D" id="2.160.10.10">
    <property type="entry name" value="Hexapeptide repeat proteins"/>
    <property type="match status" value="1"/>
</dbReference>
<keyword evidence="4" id="KW-1185">Reference proteome</keyword>
<dbReference type="OrthoDB" id="9815592at2"/>
<proteinExistence type="inferred from homology"/>
<accession>A0A7C9KK92</accession>
<dbReference type="SUPFAM" id="SSF51161">
    <property type="entry name" value="Trimeric LpxA-like enzymes"/>
    <property type="match status" value="1"/>
</dbReference>
<dbReference type="Proteomes" id="UP000481327">
    <property type="component" value="Unassembled WGS sequence"/>
</dbReference>
<dbReference type="EMBL" id="WIOL01000007">
    <property type="protein sequence ID" value="MQT18501.1"/>
    <property type="molecule type" value="Genomic_DNA"/>
</dbReference>
<evidence type="ECO:0000256" key="2">
    <source>
        <dbReference type="ARBA" id="ARBA00022679"/>
    </source>
</evidence>
<gene>
    <name evidence="3" type="ORF">F3168_14700</name>
</gene>
<comment type="caution">
    <text evidence="3">The sequence shown here is derived from an EMBL/GenBank/DDBJ whole genome shotgun (WGS) entry which is preliminary data.</text>
</comment>